<gene>
    <name evidence="1" type="ORF">TcWFU_005458</name>
</gene>
<proteinExistence type="predicted"/>
<organism evidence="1 2">
    <name type="scientific">Taenia crassiceps</name>
    <dbReference type="NCBI Taxonomy" id="6207"/>
    <lineage>
        <taxon>Eukaryota</taxon>
        <taxon>Metazoa</taxon>
        <taxon>Spiralia</taxon>
        <taxon>Lophotrochozoa</taxon>
        <taxon>Platyhelminthes</taxon>
        <taxon>Cestoda</taxon>
        <taxon>Eucestoda</taxon>
        <taxon>Cyclophyllidea</taxon>
        <taxon>Taeniidae</taxon>
        <taxon>Taenia</taxon>
    </lineage>
</organism>
<comment type="caution">
    <text evidence="1">The sequence shown here is derived from an EMBL/GenBank/DDBJ whole genome shotgun (WGS) entry which is preliminary data.</text>
</comment>
<sequence length="1028" mass="117192">MSETIVPNKPVSQVLGSLIPSLTDVDDDVSWGLKFRDLLRVIGSSNDPKLQFYNLNGECCDSESTASEQHDLSESVFLNSLDLRDRDVDTRDYDSITDEVGKGNETPRGAFMNSVTISSTKWCDMRNQRPHKHENEAMTTKFQEKDDLCADTGGSEMDEIADGSTKLLRMLNESNYNASVAEGSTKEVCTLQSSSRPGKQEMAGHVRARLRLAARLLGVRARQCKVAKKCPPVTFAFAREVERLTEQSKLRRQTHEKRQHSEWLQETEVYGKLVSAVEQYQQLRTRAIKVSSIEGKIQRSMLLNEMQNCFRDTYCFMSGTIRGLRRFAPTSDIVRRWWIKASLQLQDSIWLESNIASRSSVSRAPLREETFWLFSQLYFDSSCTERLTGYGSIDTYLKIDQLTQTAKSSLQLPMKQEFTGLSIPPKPAKVDTLKSDSHEDTVSTDELFSHLSELSYLEEFKAKYESMLTLKEPKAQSGGRSQEELYLQDDMVDRNEGDSELRSSFAEKKAPKGLIKIVDPWTVASVPLRVSERSGISSRSEKTEQKEGSVNVFARKADSDPFHERLNRLRHMYPHPYSRRYIKKLSFNEDLKSFLPTEKLLKNIILQLPHENIKNEVEGDGGTNDEDSAISYSKVVRKTMRLSLSQLPFLLKAILRKNAVVLEPRHETVPRINGINDKRPDSFDFLDVDHVIFRQQEPLQGLRKGSEKYLLKCLLPEFIFGGSEKDLPERSDHGHDMPTVLMLPPEGTEARDILDLAGRLMDAHVPHVKEVFRSVFEAVIADCEWVVERDEEILGVGLTRLAHDLLRYRNTPGHCVRFKILTIIESASNNSKLRNQLQATANTPNSWLDQTLRTFNSAYSSCRIEAAFIVASMVRRRRLMRRFRLSANFETVLYDTTASLLRAADMFEEDFCEIFLALSYLFHFIQHRALVEAVLDRYSIFRSVPMTSAWPLLIVYAFRFWSTAMVNDMNMWGKRVIAALHSALCNPLSRQNARLAVDAVESATPLRTDILTRWPATSATAEETAPLE</sequence>
<accession>A0ABR4Q9D8</accession>
<dbReference type="EMBL" id="JAKROA010000006">
    <property type="protein sequence ID" value="KAL5106236.1"/>
    <property type="molecule type" value="Genomic_DNA"/>
</dbReference>
<evidence type="ECO:0000313" key="2">
    <source>
        <dbReference type="Proteomes" id="UP001651158"/>
    </source>
</evidence>
<reference evidence="1 2" key="1">
    <citation type="journal article" date="2022" name="Front. Cell. Infect. Microbiol.">
        <title>The Genomes of Two Strains of Taenia crassiceps the Animal Model for the Study of Human Cysticercosis.</title>
        <authorList>
            <person name="Bobes R.J."/>
            <person name="Estrada K."/>
            <person name="Rios-Valencia D.G."/>
            <person name="Calderon-Gallegos A."/>
            <person name="de la Torre P."/>
            <person name="Carrero J.C."/>
            <person name="Sanchez-Flores A."/>
            <person name="Laclette J.P."/>
        </authorList>
    </citation>
    <scope>NUCLEOTIDE SEQUENCE [LARGE SCALE GENOMIC DNA]</scope>
    <source>
        <strain evidence="1">WFUcys</strain>
    </source>
</reference>
<protein>
    <submittedName>
        <fullName evidence="1">Uncharacterized protein</fullName>
    </submittedName>
</protein>
<dbReference type="Proteomes" id="UP001651158">
    <property type="component" value="Unassembled WGS sequence"/>
</dbReference>
<name>A0ABR4Q9D8_9CEST</name>
<keyword evidence="2" id="KW-1185">Reference proteome</keyword>
<evidence type="ECO:0000313" key="1">
    <source>
        <dbReference type="EMBL" id="KAL5106236.1"/>
    </source>
</evidence>